<keyword evidence="10 12" id="KW-0739">Sodium transport</keyword>
<feature type="transmembrane region" description="Helical" evidence="14">
    <location>
        <begin position="90"/>
        <end position="114"/>
    </location>
</feature>
<gene>
    <name evidence="15" type="primary">AVEN_50420_1</name>
    <name evidence="15" type="ORF">CDAR_269351</name>
</gene>
<evidence type="ECO:0000256" key="7">
    <source>
        <dbReference type="ARBA" id="ARBA00023053"/>
    </source>
</evidence>
<sequence>MLLPSISPSVKDGRNNGRNDRRIDGLKEGGKDGKTDGRKEGTTNGSKDGTTEGKKERRRLEIMYNSKQFVNHEYRTVTLSSLFSQIGGSLGLYLGASIITVVEIVTFVASWLWYRIYPLRNIKVHQNSTPSQRNMKDYNLYSDNKDYF</sequence>
<keyword evidence="8 12" id="KW-0406">Ion transport</keyword>
<evidence type="ECO:0000256" key="2">
    <source>
        <dbReference type="ARBA" id="ARBA00007193"/>
    </source>
</evidence>
<organism evidence="15 16">
    <name type="scientific">Caerostris darwini</name>
    <dbReference type="NCBI Taxonomy" id="1538125"/>
    <lineage>
        <taxon>Eukaryota</taxon>
        <taxon>Metazoa</taxon>
        <taxon>Ecdysozoa</taxon>
        <taxon>Arthropoda</taxon>
        <taxon>Chelicerata</taxon>
        <taxon>Arachnida</taxon>
        <taxon>Araneae</taxon>
        <taxon>Araneomorphae</taxon>
        <taxon>Entelegynae</taxon>
        <taxon>Araneoidea</taxon>
        <taxon>Araneidae</taxon>
        <taxon>Caerostris</taxon>
    </lineage>
</organism>
<accession>A0AAV4NWT3</accession>
<evidence type="ECO:0000256" key="11">
    <source>
        <dbReference type="ARBA" id="ARBA00023303"/>
    </source>
</evidence>
<dbReference type="Proteomes" id="UP001054837">
    <property type="component" value="Unassembled WGS sequence"/>
</dbReference>
<keyword evidence="11 12" id="KW-0407">Ion channel</keyword>
<keyword evidence="16" id="KW-1185">Reference proteome</keyword>
<evidence type="ECO:0000256" key="14">
    <source>
        <dbReference type="SAM" id="Phobius"/>
    </source>
</evidence>
<evidence type="ECO:0000256" key="5">
    <source>
        <dbReference type="ARBA" id="ARBA00022692"/>
    </source>
</evidence>
<dbReference type="Pfam" id="PF00858">
    <property type="entry name" value="ASC"/>
    <property type="match status" value="1"/>
</dbReference>
<evidence type="ECO:0000256" key="9">
    <source>
        <dbReference type="ARBA" id="ARBA00023136"/>
    </source>
</evidence>
<dbReference type="GO" id="GO:0005272">
    <property type="term" value="F:sodium channel activity"/>
    <property type="evidence" value="ECO:0007669"/>
    <property type="project" value="UniProtKB-KW"/>
</dbReference>
<reference evidence="15 16" key="1">
    <citation type="submission" date="2021-06" db="EMBL/GenBank/DDBJ databases">
        <title>Caerostris darwini draft genome.</title>
        <authorList>
            <person name="Kono N."/>
            <person name="Arakawa K."/>
        </authorList>
    </citation>
    <scope>NUCLEOTIDE SEQUENCE [LARGE SCALE GENOMIC DNA]</scope>
</reference>
<evidence type="ECO:0000256" key="1">
    <source>
        <dbReference type="ARBA" id="ARBA00004141"/>
    </source>
</evidence>
<evidence type="ECO:0000256" key="13">
    <source>
        <dbReference type="SAM" id="MobiDB-lite"/>
    </source>
</evidence>
<evidence type="ECO:0000256" key="12">
    <source>
        <dbReference type="RuleBase" id="RU000679"/>
    </source>
</evidence>
<proteinExistence type="inferred from homology"/>
<keyword evidence="4 12" id="KW-0894">Sodium channel</keyword>
<keyword evidence="3 12" id="KW-0813">Transport</keyword>
<evidence type="ECO:0000256" key="4">
    <source>
        <dbReference type="ARBA" id="ARBA00022461"/>
    </source>
</evidence>
<evidence type="ECO:0000313" key="15">
    <source>
        <dbReference type="EMBL" id="GIX88205.1"/>
    </source>
</evidence>
<evidence type="ECO:0000256" key="10">
    <source>
        <dbReference type="ARBA" id="ARBA00023201"/>
    </source>
</evidence>
<dbReference type="GO" id="GO:0016020">
    <property type="term" value="C:membrane"/>
    <property type="evidence" value="ECO:0007669"/>
    <property type="project" value="UniProtKB-SubCell"/>
</dbReference>
<evidence type="ECO:0000256" key="6">
    <source>
        <dbReference type="ARBA" id="ARBA00022989"/>
    </source>
</evidence>
<feature type="region of interest" description="Disordered" evidence="13">
    <location>
        <begin position="1"/>
        <end position="57"/>
    </location>
</feature>
<keyword evidence="6 14" id="KW-1133">Transmembrane helix</keyword>
<keyword evidence="7" id="KW-0915">Sodium</keyword>
<keyword evidence="5 12" id="KW-0812">Transmembrane</keyword>
<feature type="compositionally biased region" description="Basic and acidic residues" evidence="13">
    <location>
        <begin position="11"/>
        <end position="41"/>
    </location>
</feature>
<comment type="caution">
    <text evidence="15">The sequence shown here is derived from an EMBL/GenBank/DDBJ whole genome shotgun (WGS) entry which is preliminary data.</text>
</comment>
<name>A0AAV4NWT3_9ARAC</name>
<dbReference type="AlphaFoldDB" id="A0AAV4NWT3"/>
<keyword evidence="9 14" id="KW-0472">Membrane</keyword>
<evidence type="ECO:0000313" key="16">
    <source>
        <dbReference type="Proteomes" id="UP001054837"/>
    </source>
</evidence>
<comment type="similarity">
    <text evidence="2 12">Belongs to the amiloride-sensitive sodium channel (TC 1.A.6) family.</text>
</comment>
<comment type="subcellular location">
    <subcellularLocation>
        <location evidence="1">Membrane</location>
        <topology evidence="1">Multi-pass membrane protein</topology>
    </subcellularLocation>
</comment>
<dbReference type="EMBL" id="BPLQ01002047">
    <property type="protein sequence ID" value="GIX88205.1"/>
    <property type="molecule type" value="Genomic_DNA"/>
</dbReference>
<dbReference type="Gene3D" id="1.10.287.770">
    <property type="entry name" value="YojJ-like"/>
    <property type="match status" value="1"/>
</dbReference>
<evidence type="ECO:0000256" key="8">
    <source>
        <dbReference type="ARBA" id="ARBA00023065"/>
    </source>
</evidence>
<dbReference type="InterPro" id="IPR001873">
    <property type="entry name" value="ENaC"/>
</dbReference>
<protein>
    <submittedName>
        <fullName evidence="15">Uncharacterized protein</fullName>
    </submittedName>
</protein>
<evidence type="ECO:0000256" key="3">
    <source>
        <dbReference type="ARBA" id="ARBA00022448"/>
    </source>
</evidence>